<organism evidence="2 3">
    <name type="scientific">Streptomyces laculatispora</name>
    <dbReference type="NCBI Taxonomy" id="887464"/>
    <lineage>
        <taxon>Bacteria</taxon>
        <taxon>Bacillati</taxon>
        <taxon>Actinomycetota</taxon>
        <taxon>Actinomycetes</taxon>
        <taxon>Kitasatosporales</taxon>
        <taxon>Streptomycetaceae</taxon>
        <taxon>Streptomyces</taxon>
    </lineage>
</organism>
<evidence type="ECO:0000256" key="1">
    <source>
        <dbReference type="SAM" id="MobiDB-lite"/>
    </source>
</evidence>
<evidence type="ECO:0000313" key="3">
    <source>
        <dbReference type="Proteomes" id="UP001229952"/>
    </source>
</evidence>
<sequence length="86" mass="8819">MSPYDDVEQTGMGTHGAKESSMRSPVTLSRRPAAPPPRRPAAPPPRRPASPPGGAGGAGRAGRAAGPGPDELLPAGQEQQLPLFSW</sequence>
<feature type="compositionally biased region" description="Pro residues" evidence="1">
    <location>
        <begin position="33"/>
        <end position="51"/>
    </location>
</feature>
<proteinExistence type="predicted"/>
<dbReference type="EMBL" id="CP120992">
    <property type="protein sequence ID" value="WLQ39962.1"/>
    <property type="molecule type" value="Genomic_DNA"/>
</dbReference>
<protein>
    <submittedName>
        <fullName evidence="2">Uncharacterized protein</fullName>
    </submittedName>
</protein>
<accession>A0ABY9HZE8</accession>
<name>A0ABY9HZE8_9ACTN</name>
<feature type="compositionally biased region" description="Polar residues" evidence="1">
    <location>
        <begin position="77"/>
        <end position="86"/>
    </location>
</feature>
<gene>
    <name evidence="2" type="ORF">P8A22_08055</name>
</gene>
<evidence type="ECO:0000313" key="2">
    <source>
        <dbReference type="EMBL" id="WLQ39962.1"/>
    </source>
</evidence>
<dbReference type="RefSeq" id="WP_306086467.1">
    <property type="nucleotide sequence ID" value="NZ_CP120992.1"/>
</dbReference>
<keyword evidence="3" id="KW-1185">Reference proteome</keyword>
<feature type="region of interest" description="Disordered" evidence="1">
    <location>
        <begin position="1"/>
        <end position="86"/>
    </location>
</feature>
<dbReference type="Proteomes" id="UP001229952">
    <property type="component" value="Chromosome"/>
</dbReference>
<reference evidence="2 3" key="1">
    <citation type="submission" date="2023-03" db="EMBL/GenBank/DDBJ databases">
        <title>Isolation and description of six Streptomyces strains from soil environments, able to metabolize different microbial glucans.</title>
        <authorList>
            <person name="Widen T."/>
            <person name="Larsbrink J."/>
        </authorList>
    </citation>
    <scope>NUCLEOTIDE SEQUENCE [LARGE SCALE GENOMIC DNA]</scope>
    <source>
        <strain evidence="2 3">Mut2</strain>
    </source>
</reference>